<accession>A0A922LVI2</accession>
<protein>
    <recommendedName>
        <fullName evidence="3">RING-type E3 ubiquitin transferase</fullName>
        <ecNumber evidence="3">2.3.2.27</ecNumber>
    </recommendedName>
</protein>
<keyword evidence="5" id="KW-0479">Metal-binding</keyword>
<dbReference type="CTD" id="24589934"/>
<dbReference type="Pfam" id="PF13923">
    <property type="entry name" value="zf-C3HC4_2"/>
    <property type="match status" value="1"/>
</dbReference>
<evidence type="ECO:0000313" key="14">
    <source>
        <dbReference type="EMBL" id="KAH9594397.1"/>
    </source>
</evidence>
<evidence type="ECO:0000313" key="15">
    <source>
        <dbReference type="Proteomes" id="UP000471633"/>
    </source>
</evidence>
<dbReference type="EMBL" id="AMPZ03000001">
    <property type="protein sequence ID" value="KAH9594397.1"/>
    <property type="molecule type" value="Genomic_DNA"/>
</dbReference>
<dbReference type="EC" id="2.3.2.27" evidence="3"/>
<dbReference type="KEGG" id="shx:MS3_00005840"/>
<name>A0A922LVI2_SCHHA</name>
<evidence type="ECO:0000256" key="9">
    <source>
        <dbReference type="ARBA" id="ARBA00022833"/>
    </source>
</evidence>
<dbReference type="GeneID" id="24589934"/>
<reference evidence="14" key="4">
    <citation type="journal article" date="2022" name="PLoS Pathog.">
        <title>Chromosome-level genome of Schistosoma haematobium underpins genome-wide explorations of molecular variation.</title>
        <authorList>
            <person name="Stroehlein A.J."/>
            <person name="Korhonen P.K."/>
            <person name="Lee V.V."/>
            <person name="Ralph S.A."/>
            <person name="Mentink-Kane M."/>
            <person name="You H."/>
            <person name="McManus D.P."/>
            <person name="Tchuente L.T."/>
            <person name="Stothard J.R."/>
            <person name="Kaur P."/>
            <person name="Dudchenko O."/>
            <person name="Aiden E.L."/>
            <person name="Yang B."/>
            <person name="Yang H."/>
            <person name="Emery A.M."/>
            <person name="Webster B.L."/>
            <person name="Brindley P.J."/>
            <person name="Rollinson D."/>
            <person name="Chang B.C.H."/>
            <person name="Gasser R.B."/>
            <person name="Young N.D."/>
        </authorList>
    </citation>
    <scope>NUCLEOTIDE SEQUENCE</scope>
</reference>
<dbReference type="GO" id="GO:0031491">
    <property type="term" value="F:nucleosome binding"/>
    <property type="evidence" value="ECO:0007669"/>
    <property type="project" value="TreeGrafter"/>
</dbReference>
<dbReference type="InterPro" id="IPR013083">
    <property type="entry name" value="Znf_RING/FYVE/PHD"/>
</dbReference>
<keyword evidence="9" id="KW-0862">Zinc</keyword>
<dbReference type="GO" id="GO:0061630">
    <property type="term" value="F:ubiquitin protein ligase activity"/>
    <property type="evidence" value="ECO:0007669"/>
    <property type="project" value="UniProtKB-EC"/>
</dbReference>
<dbReference type="InterPro" id="IPR051657">
    <property type="entry name" value="RNF168/RNF169_E3_ubiq-ligase"/>
</dbReference>
<dbReference type="SUPFAM" id="SSF57850">
    <property type="entry name" value="RING/U-box"/>
    <property type="match status" value="1"/>
</dbReference>
<comment type="caution">
    <text evidence="14">The sequence shown here is derived from an EMBL/GenBank/DDBJ whole genome shotgun (WGS) entry which is preliminary data.</text>
</comment>
<keyword evidence="15" id="KW-1185">Reference proteome</keyword>
<evidence type="ECO:0000256" key="7">
    <source>
        <dbReference type="ARBA" id="ARBA00022771"/>
    </source>
</evidence>
<sequence>MDLTCSICLNVLFKPVHLPCNHQFCKDCIVQALNFTAYQCPICRYRLSNWLRRVKDIDSVISESKENEIRSLFPNYYNAKESGMSPSLSEFEIKTLAAKNTDPIPNCFAEPGDVHDYYMKEIEKYSHLRSLEDKENEEASLALAAQLLFEDGLNSPADDILPFECQNNNHHIENNLTPIASSSSRSKGIKKKCGRKQNKKATKTSKTLLDYAINTANVGLKPEVANEQILCDETFARRLQIKYSKLLDNMEEHKRLKGRK</sequence>
<evidence type="ECO:0000256" key="4">
    <source>
        <dbReference type="ARBA" id="ARBA00022679"/>
    </source>
</evidence>
<dbReference type="GO" id="GO:0035861">
    <property type="term" value="C:site of double-strand break"/>
    <property type="evidence" value="ECO:0007669"/>
    <property type="project" value="TreeGrafter"/>
</dbReference>
<evidence type="ECO:0000256" key="6">
    <source>
        <dbReference type="ARBA" id="ARBA00022763"/>
    </source>
</evidence>
<reference evidence="14" key="2">
    <citation type="journal article" date="2019" name="Gigascience">
        <title>High-quality Schistosoma haematobium genome achieved by single-molecule and long-range sequencing.</title>
        <authorList>
            <person name="Stroehlein A.J."/>
            <person name="Korhonen P.K."/>
            <person name="Chong T.M."/>
            <person name="Lim Y.L."/>
            <person name="Chan K.G."/>
            <person name="Webster B."/>
            <person name="Rollinson D."/>
            <person name="Brindley P.J."/>
            <person name="Gasser R.B."/>
            <person name="Young N.D."/>
        </authorList>
    </citation>
    <scope>NUCLEOTIDE SEQUENCE</scope>
</reference>
<evidence type="ECO:0000256" key="11">
    <source>
        <dbReference type="PROSITE-ProRule" id="PRU00175"/>
    </source>
</evidence>
<evidence type="ECO:0000256" key="5">
    <source>
        <dbReference type="ARBA" id="ARBA00022723"/>
    </source>
</evidence>
<dbReference type="GO" id="GO:0008270">
    <property type="term" value="F:zinc ion binding"/>
    <property type="evidence" value="ECO:0007669"/>
    <property type="project" value="UniProtKB-KW"/>
</dbReference>
<gene>
    <name evidence="14" type="ORF">MS3_00005840</name>
</gene>
<feature type="domain" description="RING-type" evidence="13">
    <location>
        <begin position="5"/>
        <end position="44"/>
    </location>
</feature>
<comment type="catalytic activity">
    <reaction evidence="1">
        <text>S-ubiquitinyl-[E2 ubiquitin-conjugating enzyme]-L-cysteine + [acceptor protein]-L-lysine = [E2 ubiquitin-conjugating enzyme]-L-cysteine + N(6)-ubiquitinyl-[acceptor protein]-L-lysine.</text>
        <dbReference type="EC" id="2.3.2.27"/>
    </reaction>
</comment>
<reference evidence="14" key="3">
    <citation type="submission" date="2021-06" db="EMBL/GenBank/DDBJ databases">
        <title>Chromosome-level genome assembly for S. haematobium.</title>
        <authorList>
            <person name="Stroehlein A.J."/>
        </authorList>
    </citation>
    <scope>NUCLEOTIDE SEQUENCE</scope>
</reference>
<keyword evidence="8" id="KW-0833">Ubl conjugation pathway</keyword>
<keyword evidence="6" id="KW-0227">DNA damage</keyword>
<feature type="compositionally biased region" description="Basic residues" evidence="12">
    <location>
        <begin position="187"/>
        <end position="201"/>
    </location>
</feature>
<dbReference type="PROSITE" id="PS00518">
    <property type="entry name" value="ZF_RING_1"/>
    <property type="match status" value="1"/>
</dbReference>
<evidence type="ECO:0000256" key="1">
    <source>
        <dbReference type="ARBA" id="ARBA00000900"/>
    </source>
</evidence>
<dbReference type="OrthoDB" id="426657at2759"/>
<dbReference type="SMART" id="SM00184">
    <property type="entry name" value="RING"/>
    <property type="match status" value="1"/>
</dbReference>
<evidence type="ECO:0000256" key="12">
    <source>
        <dbReference type="SAM" id="MobiDB-lite"/>
    </source>
</evidence>
<dbReference type="PANTHER" id="PTHR23328">
    <property type="entry name" value="RING-TYPE DOMAIN-CONTAINING PROTEIN"/>
    <property type="match status" value="1"/>
</dbReference>
<organism evidence="14 15">
    <name type="scientific">Schistosoma haematobium</name>
    <name type="common">Blood fluke</name>
    <dbReference type="NCBI Taxonomy" id="6185"/>
    <lineage>
        <taxon>Eukaryota</taxon>
        <taxon>Metazoa</taxon>
        <taxon>Spiralia</taxon>
        <taxon>Lophotrochozoa</taxon>
        <taxon>Platyhelminthes</taxon>
        <taxon>Trematoda</taxon>
        <taxon>Digenea</taxon>
        <taxon>Strigeidida</taxon>
        <taxon>Schistosomatoidea</taxon>
        <taxon>Schistosomatidae</taxon>
        <taxon>Schistosoma</taxon>
    </lineage>
</organism>
<evidence type="ECO:0000256" key="10">
    <source>
        <dbReference type="ARBA" id="ARBA00023242"/>
    </source>
</evidence>
<evidence type="ECO:0000259" key="13">
    <source>
        <dbReference type="PROSITE" id="PS50089"/>
    </source>
</evidence>
<reference evidence="14" key="1">
    <citation type="journal article" date="2012" name="Nat. Genet.">
        <title>Whole-genome sequence of Schistosoma haematobium.</title>
        <authorList>
            <person name="Young N.D."/>
            <person name="Jex A.R."/>
            <person name="Li B."/>
            <person name="Liu S."/>
            <person name="Yang L."/>
            <person name="Xiong Z."/>
            <person name="Li Y."/>
            <person name="Cantacessi C."/>
            <person name="Hall R.S."/>
            <person name="Xu X."/>
            <person name="Chen F."/>
            <person name="Wu X."/>
            <person name="Zerlotini A."/>
            <person name="Oliveira G."/>
            <person name="Hofmann A."/>
            <person name="Zhang G."/>
            <person name="Fang X."/>
            <person name="Kang Y."/>
            <person name="Campbell B.E."/>
            <person name="Loukas A."/>
            <person name="Ranganathan S."/>
            <person name="Rollinson D."/>
            <person name="Rinaldi G."/>
            <person name="Brindley P.J."/>
            <person name="Yang H."/>
            <person name="Wang J."/>
            <person name="Wang J."/>
            <person name="Gasser R.B."/>
        </authorList>
    </citation>
    <scope>NUCLEOTIDE SEQUENCE</scope>
</reference>
<keyword evidence="10" id="KW-0539">Nucleus</keyword>
<dbReference type="GO" id="GO:0006302">
    <property type="term" value="P:double-strand break repair"/>
    <property type="evidence" value="ECO:0007669"/>
    <property type="project" value="TreeGrafter"/>
</dbReference>
<comment type="subcellular location">
    <subcellularLocation>
        <location evidence="2">Nucleus</location>
    </subcellularLocation>
</comment>
<dbReference type="RefSeq" id="XP_051073511.1">
    <property type="nucleotide sequence ID" value="XM_051213933.1"/>
</dbReference>
<keyword evidence="4" id="KW-0808">Transferase</keyword>
<dbReference type="GO" id="GO:0005634">
    <property type="term" value="C:nucleus"/>
    <property type="evidence" value="ECO:0007669"/>
    <property type="project" value="UniProtKB-SubCell"/>
</dbReference>
<evidence type="ECO:0000256" key="2">
    <source>
        <dbReference type="ARBA" id="ARBA00004123"/>
    </source>
</evidence>
<dbReference type="Gene3D" id="3.30.40.10">
    <property type="entry name" value="Zinc/RING finger domain, C3HC4 (zinc finger)"/>
    <property type="match status" value="1"/>
</dbReference>
<dbReference type="Proteomes" id="UP000471633">
    <property type="component" value="Unassembled WGS sequence"/>
</dbReference>
<evidence type="ECO:0000256" key="8">
    <source>
        <dbReference type="ARBA" id="ARBA00022786"/>
    </source>
</evidence>
<dbReference type="InterPro" id="IPR017907">
    <property type="entry name" value="Znf_RING_CS"/>
</dbReference>
<dbReference type="InterPro" id="IPR001841">
    <property type="entry name" value="Znf_RING"/>
</dbReference>
<evidence type="ECO:0000256" key="3">
    <source>
        <dbReference type="ARBA" id="ARBA00012483"/>
    </source>
</evidence>
<dbReference type="AlphaFoldDB" id="A0A922LVI2"/>
<proteinExistence type="predicted"/>
<dbReference type="PROSITE" id="PS50089">
    <property type="entry name" value="ZF_RING_2"/>
    <property type="match status" value="1"/>
</dbReference>
<keyword evidence="7 11" id="KW-0863">Zinc-finger</keyword>
<dbReference type="PANTHER" id="PTHR23328:SF0">
    <property type="entry name" value="RING-TYPE DOMAIN-CONTAINING PROTEIN"/>
    <property type="match status" value="1"/>
</dbReference>
<feature type="region of interest" description="Disordered" evidence="12">
    <location>
        <begin position="180"/>
        <end position="201"/>
    </location>
</feature>